<dbReference type="EMBL" id="BMFV01000024">
    <property type="protein sequence ID" value="GGH84889.1"/>
    <property type="molecule type" value="Genomic_DNA"/>
</dbReference>
<evidence type="ECO:0000313" key="2">
    <source>
        <dbReference type="EMBL" id="GGH84889.1"/>
    </source>
</evidence>
<keyword evidence="2" id="KW-0808">Transferase</keyword>
<dbReference type="Gene3D" id="3.40.50.150">
    <property type="entry name" value="Vaccinia Virus protein VP39"/>
    <property type="match status" value="1"/>
</dbReference>
<dbReference type="GO" id="GO:0032259">
    <property type="term" value="P:methylation"/>
    <property type="evidence" value="ECO:0007669"/>
    <property type="project" value="UniProtKB-KW"/>
</dbReference>
<dbReference type="Pfam" id="PF13649">
    <property type="entry name" value="Methyltransf_25"/>
    <property type="match status" value="1"/>
</dbReference>
<proteinExistence type="predicted"/>
<dbReference type="PANTHER" id="PTHR43464">
    <property type="entry name" value="METHYLTRANSFERASE"/>
    <property type="match status" value="1"/>
</dbReference>
<name>A0A8J3ENL2_9BACL</name>
<sequence>MSDAYQKLAFLYDHYMAEAPYDQWAAYLGRAIQGESPEGLSLLDLGCGTGTLSVMWKRAGFHVVGVDLSEDMLTVARAKLDQEGAAVPLYQQDIRTLDLPEQFNIGTAFCDTINYLEQPEDVLQCFQSVYDHLKPKGLFCFDVHSTLKVDELFSGQTFGSVEEDITYIWECFPGEERHSVYHDLSFFVKEPSGLYRRFDESHYQRTYPIDVFVQMLETAGFKLLSLIGDFDPQVPLDEAERWLFTAIKQL</sequence>
<dbReference type="InterPro" id="IPR041698">
    <property type="entry name" value="Methyltransf_25"/>
</dbReference>
<dbReference type="CDD" id="cd02440">
    <property type="entry name" value="AdoMet_MTases"/>
    <property type="match status" value="1"/>
</dbReference>
<keyword evidence="2" id="KW-0489">Methyltransferase</keyword>
<comment type="caution">
    <text evidence="2">The sequence shown here is derived from an EMBL/GenBank/DDBJ whole genome shotgun (WGS) entry which is preliminary data.</text>
</comment>
<reference evidence="2" key="1">
    <citation type="journal article" date="2014" name="Int. J. Syst. Evol. Microbiol.">
        <title>Complete genome sequence of Corynebacterium casei LMG S-19264T (=DSM 44701T), isolated from a smear-ripened cheese.</title>
        <authorList>
            <consortium name="US DOE Joint Genome Institute (JGI-PGF)"/>
            <person name="Walter F."/>
            <person name="Albersmeier A."/>
            <person name="Kalinowski J."/>
            <person name="Ruckert C."/>
        </authorList>
    </citation>
    <scope>NUCLEOTIDE SEQUENCE</scope>
    <source>
        <strain evidence="2">CGMCC 1.12777</strain>
    </source>
</reference>
<gene>
    <name evidence="2" type="ORF">GCM10007096_29000</name>
</gene>
<dbReference type="AlphaFoldDB" id="A0A8J3ENL2"/>
<dbReference type="Gene3D" id="2.20.25.110">
    <property type="entry name" value="S-adenosyl-L-methionine-dependent methyltransferases"/>
    <property type="match status" value="1"/>
</dbReference>
<dbReference type="InterPro" id="IPR029063">
    <property type="entry name" value="SAM-dependent_MTases_sf"/>
</dbReference>
<protein>
    <submittedName>
        <fullName evidence="2">Methyltransferase</fullName>
    </submittedName>
</protein>
<dbReference type="GO" id="GO:0008168">
    <property type="term" value="F:methyltransferase activity"/>
    <property type="evidence" value="ECO:0007669"/>
    <property type="project" value="UniProtKB-KW"/>
</dbReference>
<accession>A0A8J3ENL2</accession>
<feature type="domain" description="Methyltransferase" evidence="1">
    <location>
        <begin position="43"/>
        <end position="137"/>
    </location>
</feature>
<reference evidence="2" key="2">
    <citation type="submission" date="2020-09" db="EMBL/GenBank/DDBJ databases">
        <authorList>
            <person name="Sun Q."/>
            <person name="Zhou Y."/>
        </authorList>
    </citation>
    <scope>NUCLEOTIDE SEQUENCE</scope>
    <source>
        <strain evidence="2">CGMCC 1.12777</strain>
    </source>
</reference>
<dbReference type="SUPFAM" id="SSF53335">
    <property type="entry name" value="S-adenosyl-L-methionine-dependent methyltransferases"/>
    <property type="match status" value="1"/>
</dbReference>
<dbReference type="Proteomes" id="UP000656813">
    <property type="component" value="Unassembled WGS sequence"/>
</dbReference>
<evidence type="ECO:0000259" key="1">
    <source>
        <dbReference type="Pfam" id="PF13649"/>
    </source>
</evidence>
<organism evidence="2 3">
    <name type="scientific">Pullulanibacillus pueri</name>
    <dbReference type="NCBI Taxonomy" id="1437324"/>
    <lineage>
        <taxon>Bacteria</taxon>
        <taxon>Bacillati</taxon>
        <taxon>Bacillota</taxon>
        <taxon>Bacilli</taxon>
        <taxon>Bacillales</taxon>
        <taxon>Sporolactobacillaceae</taxon>
        <taxon>Pullulanibacillus</taxon>
    </lineage>
</organism>
<evidence type="ECO:0000313" key="3">
    <source>
        <dbReference type="Proteomes" id="UP000656813"/>
    </source>
</evidence>
<dbReference type="PANTHER" id="PTHR43464:SF75">
    <property type="entry name" value="METHYLTRANSFERASE TYPE 11"/>
    <property type="match status" value="1"/>
</dbReference>
<keyword evidence="3" id="KW-1185">Reference proteome</keyword>